<proteinExistence type="predicted"/>
<feature type="signal peptide" evidence="1">
    <location>
        <begin position="1"/>
        <end position="19"/>
    </location>
</feature>
<dbReference type="Gene3D" id="4.10.75.10">
    <property type="entry name" value="Elafin-like"/>
    <property type="match status" value="1"/>
</dbReference>
<keyword evidence="1" id="KW-0732">Signal</keyword>
<accession>A0ABN8R8F3</accession>
<dbReference type="InterPro" id="IPR008197">
    <property type="entry name" value="WAP_dom"/>
</dbReference>
<dbReference type="PROSITE" id="PS51390">
    <property type="entry name" value="WAP"/>
    <property type="match status" value="1"/>
</dbReference>
<feature type="domain" description="WAP" evidence="2">
    <location>
        <begin position="31"/>
        <end position="86"/>
    </location>
</feature>
<feature type="chain" id="PRO_5046689216" description="WAP domain-containing protein" evidence="1">
    <location>
        <begin position="20"/>
        <end position="113"/>
    </location>
</feature>
<evidence type="ECO:0000259" key="2">
    <source>
        <dbReference type="PROSITE" id="PS51390"/>
    </source>
</evidence>
<dbReference type="SMART" id="SM00217">
    <property type="entry name" value="WAP"/>
    <property type="match status" value="1"/>
</dbReference>
<sequence>MQRIVAFVLLICILYFVDNIPPGRSTPVRGGSDKRGICPAAGELKPIDHQNTLPCGLFCTSDSDCGPNNPLKCCFSGCGWLCKLPDCSPVMRSFGMILNKITDPRSSRSWCIK</sequence>
<dbReference type="Proteomes" id="UP001159405">
    <property type="component" value="Unassembled WGS sequence"/>
</dbReference>
<protein>
    <recommendedName>
        <fullName evidence="2">WAP domain-containing protein</fullName>
    </recommendedName>
</protein>
<dbReference type="SUPFAM" id="SSF57256">
    <property type="entry name" value="Elafin-like"/>
    <property type="match status" value="1"/>
</dbReference>
<organism evidence="3 4">
    <name type="scientific">Porites lobata</name>
    <dbReference type="NCBI Taxonomy" id="104759"/>
    <lineage>
        <taxon>Eukaryota</taxon>
        <taxon>Metazoa</taxon>
        <taxon>Cnidaria</taxon>
        <taxon>Anthozoa</taxon>
        <taxon>Hexacorallia</taxon>
        <taxon>Scleractinia</taxon>
        <taxon>Fungiina</taxon>
        <taxon>Poritidae</taxon>
        <taxon>Porites</taxon>
    </lineage>
</organism>
<evidence type="ECO:0000313" key="3">
    <source>
        <dbReference type="EMBL" id="CAH3174375.1"/>
    </source>
</evidence>
<evidence type="ECO:0000313" key="4">
    <source>
        <dbReference type="Proteomes" id="UP001159405"/>
    </source>
</evidence>
<dbReference type="Pfam" id="PF00095">
    <property type="entry name" value="WAP"/>
    <property type="match status" value="1"/>
</dbReference>
<evidence type="ECO:0000256" key="1">
    <source>
        <dbReference type="SAM" id="SignalP"/>
    </source>
</evidence>
<keyword evidence="4" id="KW-1185">Reference proteome</keyword>
<dbReference type="InterPro" id="IPR036645">
    <property type="entry name" value="Elafin-like_sf"/>
</dbReference>
<reference evidence="3 4" key="1">
    <citation type="submission" date="2022-05" db="EMBL/GenBank/DDBJ databases">
        <authorList>
            <consortium name="Genoscope - CEA"/>
            <person name="William W."/>
        </authorList>
    </citation>
    <scope>NUCLEOTIDE SEQUENCE [LARGE SCALE GENOMIC DNA]</scope>
</reference>
<gene>
    <name evidence="3" type="ORF">PLOB_00015103</name>
</gene>
<dbReference type="EMBL" id="CALNXK010000190">
    <property type="protein sequence ID" value="CAH3174375.1"/>
    <property type="molecule type" value="Genomic_DNA"/>
</dbReference>
<name>A0ABN8R8F3_9CNID</name>
<comment type="caution">
    <text evidence="3">The sequence shown here is derived from an EMBL/GenBank/DDBJ whole genome shotgun (WGS) entry which is preliminary data.</text>
</comment>